<keyword evidence="5" id="KW-0963">Cytoplasm</keyword>
<name>A0ABM6LRE3_9GAMM</name>
<dbReference type="InterPro" id="IPR001650">
    <property type="entry name" value="Helicase_C-like"/>
</dbReference>
<keyword evidence="5" id="KW-0690">Ribosome biogenesis</keyword>
<dbReference type="InterPro" id="IPR050079">
    <property type="entry name" value="DEAD_box_RNA_helicase"/>
</dbReference>
<dbReference type="PROSITE" id="PS00039">
    <property type="entry name" value="DEAD_ATP_HELICASE"/>
    <property type="match status" value="1"/>
</dbReference>
<comment type="function">
    <text evidence="5">DEAD-box RNA helicase involved in the assembly of the 50S ribosomal subunit at low temperature. Exhibits RNA-stimulated ATP hydrolysis and RNA unwinding activity.</text>
</comment>
<dbReference type="InterPro" id="IPR011545">
    <property type="entry name" value="DEAD/DEAH_box_helicase_dom"/>
</dbReference>
<organism evidence="9 10">
    <name type="scientific">Idiomarina piscisalsi</name>
    <dbReference type="NCBI Taxonomy" id="1096243"/>
    <lineage>
        <taxon>Bacteria</taxon>
        <taxon>Pseudomonadati</taxon>
        <taxon>Pseudomonadota</taxon>
        <taxon>Gammaproteobacteria</taxon>
        <taxon>Alteromonadales</taxon>
        <taxon>Idiomarinaceae</taxon>
        <taxon>Idiomarina</taxon>
    </lineage>
</organism>
<keyword evidence="3 5" id="KW-0347">Helicase</keyword>
<dbReference type="Gene3D" id="3.40.50.300">
    <property type="entry name" value="P-loop containing nucleotide triphosphate hydrolases"/>
    <property type="match status" value="2"/>
</dbReference>
<dbReference type="PROSITE" id="PS51194">
    <property type="entry name" value="HELICASE_CTER"/>
    <property type="match status" value="1"/>
</dbReference>
<evidence type="ECO:0000256" key="1">
    <source>
        <dbReference type="ARBA" id="ARBA00022741"/>
    </source>
</evidence>
<feature type="region of interest" description="Disordered" evidence="6">
    <location>
        <begin position="381"/>
        <end position="417"/>
    </location>
</feature>
<feature type="domain" description="Helicase C-terminal" evidence="8">
    <location>
        <begin position="234"/>
        <end position="388"/>
    </location>
</feature>
<evidence type="ECO:0000313" key="9">
    <source>
        <dbReference type="EMBL" id="ASG65088.1"/>
    </source>
</evidence>
<keyword evidence="4 5" id="KW-0067">ATP-binding</keyword>
<reference evidence="9 10" key="1">
    <citation type="submission" date="2017-06" db="EMBL/GenBank/DDBJ databases">
        <title>Complete genome sequence of Idiomarina piscisalsi strain 10PY1A isolated from soil of Soudi Arabia.</title>
        <authorList>
            <person name="Kim M.-C."/>
            <person name="Jung B.K."/>
            <person name="Budiyanto F."/>
            <person name="Nzila A."/>
            <person name="Shin J.-H."/>
        </authorList>
    </citation>
    <scope>NUCLEOTIDE SEQUENCE [LARGE SCALE GENOMIC DNA]</scope>
    <source>
        <strain evidence="9 10">10PY1A</strain>
    </source>
</reference>
<dbReference type="CDD" id="cd18787">
    <property type="entry name" value="SF2_C_DEAD"/>
    <property type="match status" value="1"/>
</dbReference>
<evidence type="ECO:0000256" key="3">
    <source>
        <dbReference type="ARBA" id="ARBA00022806"/>
    </source>
</evidence>
<keyword evidence="2 5" id="KW-0378">Hydrolase</keyword>
<dbReference type="HAMAP" id="MF_00967">
    <property type="entry name" value="DEAD_helicase_SrmB"/>
    <property type="match status" value="1"/>
</dbReference>
<feature type="domain" description="Helicase ATP-binding" evidence="7">
    <location>
        <begin position="34"/>
        <end position="208"/>
    </location>
</feature>
<dbReference type="Pfam" id="PF00271">
    <property type="entry name" value="Helicase_C"/>
    <property type="match status" value="1"/>
</dbReference>
<comment type="subcellular location">
    <subcellularLocation>
        <location evidence="5">Cytoplasm</location>
    </subcellularLocation>
</comment>
<dbReference type="PROSITE" id="PS51192">
    <property type="entry name" value="HELICASE_ATP_BIND_1"/>
    <property type="match status" value="1"/>
</dbReference>
<dbReference type="InterPro" id="IPR027417">
    <property type="entry name" value="P-loop_NTPase"/>
</dbReference>
<proteinExistence type="inferred from homology"/>
<evidence type="ECO:0000256" key="6">
    <source>
        <dbReference type="SAM" id="MobiDB-lite"/>
    </source>
</evidence>
<dbReference type="InterPro" id="IPR014001">
    <property type="entry name" value="Helicase_ATP-bd"/>
</dbReference>
<keyword evidence="10" id="KW-1185">Reference proteome</keyword>
<dbReference type="RefSeq" id="WP_088767524.1">
    <property type="nucleotide sequence ID" value="NZ_CP022133.1"/>
</dbReference>
<accession>A0ABM6LRE3</accession>
<dbReference type="InterPro" id="IPR000629">
    <property type="entry name" value="RNA-helicase_DEAD-box_CS"/>
</dbReference>
<comment type="similarity">
    <text evidence="5">Belongs to the DEAD box helicase family. SrmB subfamily.</text>
</comment>
<dbReference type="SMART" id="SM00490">
    <property type="entry name" value="HELICc"/>
    <property type="match status" value="1"/>
</dbReference>
<dbReference type="PANTHER" id="PTHR47959">
    <property type="entry name" value="ATP-DEPENDENT RNA HELICASE RHLE-RELATED"/>
    <property type="match status" value="1"/>
</dbReference>
<comment type="catalytic activity">
    <reaction evidence="5">
        <text>ATP + H2O = ADP + phosphate + H(+)</text>
        <dbReference type="Rhea" id="RHEA:13065"/>
        <dbReference type="ChEBI" id="CHEBI:15377"/>
        <dbReference type="ChEBI" id="CHEBI:15378"/>
        <dbReference type="ChEBI" id="CHEBI:30616"/>
        <dbReference type="ChEBI" id="CHEBI:43474"/>
        <dbReference type="ChEBI" id="CHEBI:456216"/>
        <dbReference type="EC" id="3.6.4.13"/>
    </reaction>
</comment>
<evidence type="ECO:0000256" key="5">
    <source>
        <dbReference type="HAMAP-Rule" id="MF_00967"/>
    </source>
</evidence>
<evidence type="ECO:0000313" key="10">
    <source>
        <dbReference type="Proteomes" id="UP000197717"/>
    </source>
</evidence>
<dbReference type="InterPro" id="IPR028621">
    <property type="entry name" value="DEAD_helicase_SrmB"/>
</dbReference>
<comment type="subunit">
    <text evidence="5">Interacts with the 50S ribosomal subunit.</text>
</comment>
<dbReference type="PANTHER" id="PTHR47959:SF3">
    <property type="entry name" value="ATP-DEPENDENT RNA HELICASE SRMB"/>
    <property type="match status" value="1"/>
</dbReference>
<evidence type="ECO:0000259" key="8">
    <source>
        <dbReference type="PROSITE" id="PS51194"/>
    </source>
</evidence>
<dbReference type="Pfam" id="PF00270">
    <property type="entry name" value="DEAD"/>
    <property type="match status" value="1"/>
</dbReference>
<dbReference type="SUPFAM" id="SSF52540">
    <property type="entry name" value="P-loop containing nucleoside triphosphate hydrolases"/>
    <property type="match status" value="1"/>
</dbReference>
<sequence>MVPDWEELELDDRLIGVLKAADLNKPAKVQQLSIPQALDGRDLLVSAPTGTGKTLAFLLPALQHLLDFPRKQPGPARILVLAPTRELAEQIHQQASLFSEATGLSSVVVTGGINYGSQLSQLEKSHDLLVATPGRLMDLLEAEQYNLESVEWLVIDEADRMLDMGFAASVKEMALQARHRQLSLLFSATLGSSGVIKFSKELLNEPEYIDVQPPKRERGKIVQWIHLADTDEHKRKLLISSLKDFKGRQFVFVRTRERVEIVANFLRSEFTDTRKIVTLRGDMPQNERQQIINTLKENQDITLVATDVAARGLDIDDISLVVNYDLPKQADVYVHRIGRTARGGQKGTAISLVEAHDALLLGRIERYLDAQLDRRVIEGLRPQYKFPSTKKSKPKKKAKKETKGKKTAKPKKPKKSR</sequence>
<dbReference type="InterPro" id="IPR044742">
    <property type="entry name" value="DEAD/DEAH_RhlB"/>
</dbReference>
<dbReference type="Proteomes" id="UP000197717">
    <property type="component" value="Chromosome"/>
</dbReference>
<protein>
    <recommendedName>
        <fullName evidence="5">ATP-dependent RNA helicase SrmB</fullName>
        <ecNumber evidence="5">3.6.4.13</ecNumber>
    </recommendedName>
</protein>
<evidence type="ECO:0000259" key="7">
    <source>
        <dbReference type="PROSITE" id="PS51192"/>
    </source>
</evidence>
<evidence type="ECO:0000256" key="2">
    <source>
        <dbReference type="ARBA" id="ARBA00022801"/>
    </source>
</evidence>
<dbReference type="NCBIfam" id="NF008394">
    <property type="entry name" value="PRK11192.1"/>
    <property type="match status" value="1"/>
</dbReference>
<dbReference type="CDD" id="cd00268">
    <property type="entry name" value="DEADc"/>
    <property type="match status" value="1"/>
</dbReference>
<dbReference type="SMART" id="SM00487">
    <property type="entry name" value="DEXDc"/>
    <property type="match status" value="1"/>
</dbReference>
<dbReference type="GO" id="GO:0004386">
    <property type="term" value="F:helicase activity"/>
    <property type="evidence" value="ECO:0007669"/>
    <property type="project" value="UniProtKB-KW"/>
</dbReference>
<gene>
    <name evidence="5" type="primary">srmB</name>
    <name evidence="9" type="ORF">CEW91_02500</name>
</gene>
<dbReference type="EC" id="3.6.4.13" evidence="5"/>
<dbReference type="EMBL" id="CP022133">
    <property type="protein sequence ID" value="ASG65088.1"/>
    <property type="molecule type" value="Genomic_DNA"/>
</dbReference>
<evidence type="ECO:0000256" key="4">
    <source>
        <dbReference type="ARBA" id="ARBA00022840"/>
    </source>
</evidence>
<feature type="compositionally biased region" description="Basic residues" evidence="6">
    <location>
        <begin position="388"/>
        <end position="417"/>
    </location>
</feature>
<keyword evidence="1 5" id="KW-0547">Nucleotide-binding</keyword>